<dbReference type="EMBL" id="CP046522">
    <property type="protein sequence ID" value="QGU94660.1"/>
    <property type="molecule type" value="Genomic_DNA"/>
</dbReference>
<feature type="transmembrane region" description="Helical" evidence="8">
    <location>
        <begin position="90"/>
        <end position="111"/>
    </location>
</feature>
<dbReference type="PANTHER" id="PTHR32196">
    <property type="entry name" value="ABC TRANSPORTER PERMEASE PROTEIN YPHD-RELATED-RELATED"/>
    <property type="match status" value="1"/>
</dbReference>
<feature type="transmembrane region" description="Helical" evidence="8">
    <location>
        <begin position="263"/>
        <end position="281"/>
    </location>
</feature>
<keyword evidence="6 8" id="KW-1133">Transmembrane helix</keyword>
<dbReference type="GO" id="GO:0022857">
    <property type="term" value="F:transmembrane transporter activity"/>
    <property type="evidence" value="ECO:0007669"/>
    <property type="project" value="InterPro"/>
</dbReference>
<name>A0A6I6ER73_9CLOT</name>
<dbReference type="InterPro" id="IPR001851">
    <property type="entry name" value="ABC_transp_permease"/>
</dbReference>
<evidence type="ECO:0000313" key="9">
    <source>
        <dbReference type="EMBL" id="QGU94660.1"/>
    </source>
</evidence>
<evidence type="ECO:0000256" key="5">
    <source>
        <dbReference type="ARBA" id="ARBA00022692"/>
    </source>
</evidence>
<gene>
    <name evidence="9" type="ORF">GOM49_05670</name>
</gene>
<proteinExistence type="predicted"/>
<comment type="subcellular location">
    <subcellularLocation>
        <location evidence="1">Cell membrane</location>
        <topology evidence="1">Multi-pass membrane protein</topology>
    </subcellularLocation>
</comment>
<feature type="transmembrane region" description="Helical" evidence="8">
    <location>
        <begin position="158"/>
        <end position="178"/>
    </location>
</feature>
<dbReference type="Proteomes" id="UP000422764">
    <property type="component" value="Chromosome"/>
</dbReference>
<evidence type="ECO:0000256" key="2">
    <source>
        <dbReference type="ARBA" id="ARBA00022448"/>
    </source>
</evidence>
<keyword evidence="5 8" id="KW-0812">Transmembrane</keyword>
<feature type="transmembrane region" description="Helical" evidence="8">
    <location>
        <begin position="287"/>
        <end position="306"/>
    </location>
</feature>
<reference evidence="9 10" key="1">
    <citation type="submission" date="2019-12" db="EMBL/GenBank/DDBJ databases">
        <title>Genome sequenceing of Clostridium bovifaecis.</title>
        <authorList>
            <person name="Yao Y."/>
        </authorList>
    </citation>
    <scope>NUCLEOTIDE SEQUENCE [LARGE SCALE GENOMIC DNA]</scope>
    <source>
        <strain evidence="9 10">BXX</strain>
    </source>
</reference>
<evidence type="ECO:0000256" key="4">
    <source>
        <dbReference type="ARBA" id="ARBA00022519"/>
    </source>
</evidence>
<organism evidence="9 10">
    <name type="scientific">Clostridium bovifaecis</name>
    <dbReference type="NCBI Taxonomy" id="2184719"/>
    <lineage>
        <taxon>Bacteria</taxon>
        <taxon>Bacillati</taxon>
        <taxon>Bacillota</taxon>
        <taxon>Clostridia</taxon>
        <taxon>Eubacteriales</taxon>
        <taxon>Clostridiaceae</taxon>
        <taxon>Clostridium</taxon>
    </lineage>
</organism>
<keyword evidence="2" id="KW-0813">Transport</keyword>
<evidence type="ECO:0000256" key="7">
    <source>
        <dbReference type="ARBA" id="ARBA00023136"/>
    </source>
</evidence>
<keyword evidence="10" id="KW-1185">Reference proteome</keyword>
<feature type="transmembrane region" description="Helical" evidence="8">
    <location>
        <begin position="210"/>
        <end position="226"/>
    </location>
</feature>
<sequence length="310" mass="32768">MNKLKLNRIWSKYSFLFSFVVLFMVASIANSQFLSYGNLLNIIRQVSIIGIISLGMSLVILTGGIDLSVGSSLAFIGGVTIITLNRTGSVFLAVIAGFIAGAAIGLINGLLITKGRIAPFIVTLGVMASMRSLILYIAKGGSIAGKVESYTRIANGEILGIAYPVFVFLICIIAVYIITTKLRVGRYVYAVGSNEKATLLSAISVDKVKIYVYVLCGLFTALAAIIESSRLNSISSASSGVSYELDAIAGVIIGGTRMSGGKGTVLGTFFGILILGVLNNMMNLMNISPYLQGLAKGIIIILAVLLQKKE</sequence>
<accession>A0A6I6ER73</accession>
<feature type="transmembrane region" description="Helical" evidence="8">
    <location>
        <begin position="117"/>
        <end position="138"/>
    </location>
</feature>
<dbReference type="AlphaFoldDB" id="A0A6I6ER73"/>
<dbReference type="CDD" id="cd06579">
    <property type="entry name" value="TM_PBP1_transp_AraH_like"/>
    <property type="match status" value="1"/>
</dbReference>
<evidence type="ECO:0000256" key="1">
    <source>
        <dbReference type="ARBA" id="ARBA00004651"/>
    </source>
</evidence>
<dbReference type="Pfam" id="PF02653">
    <property type="entry name" value="BPD_transp_2"/>
    <property type="match status" value="1"/>
</dbReference>
<evidence type="ECO:0000256" key="8">
    <source>
        <dbReference type="SAM" id="Phobius"/>
    </source>
</evidence>
<evidence type="ECO:0000256" key="3">
    <source>
        <dbReference type="ARBA" id="ARBA00022475"/>
    </source>
</evidence>
<evidence type="ECO:0000256" key="6">
    <source>
        <dbReference type="ARBA" id="ARBA00022989"/>
    </source>
</evidence>
<keyword evidence="7 8" id="KW-0472">Membrane</keyword>
<dbReference type="PANTHER" id="PTHR32196:SF21">
    <property type="entry name" value="ABC TRANSPORTER PERMEASE PROTEIN YPHD-RELATED"/>
    <property type="match status" value="1"/>
</dbReference>
<evidence type="ECO:0000313" key="10">
    <source>
        <dbReference type="Proteomes" id="UP000422764"/>
    </source>
</evidence>
<keyword evidence="3" id="KW-1003">Cell membrane</keyword>
<protein>
    <submittedName>
        <fullName evidence="9">Ribose ABC transporter permease</fullName>
    </submittedName>
</protein>
<feature type="transmembrane region" description="Helical" evidence="8">
    <location>
        <begin position="47"/>
        <end position="69"/>
    </location>
</feature>
<dbReference type="GO" id="GO:0005886">
    <property type="term" value="C:plasma membrane"/>
    <property type="evidence" value="ECO:0007669"/>
    <property type="project" value="UniProtKB-SubCell"/>
</dbReference>
<keyword evidence="4" id="KW-0997">Cell inner membrane</keyword>